<keyword evidence="4" id="KW-1185">Reference proteome</keyword>
<dbReference type="Pfam" id="PF03456">
    <property type="entry name" value="uDENN"/>
    <property type="match status" value="1"/>
</dbReference>
<dbReference type="InterPro" id="IPR043153">
    <property type="entry name" value="DENN_C"/>
</dbReference>
<dbReference type="SMART" id="SM00800">
    <property type="entry name" value="uDENN"/>
    <property type="match status" value="1"/>
</dbReference>
<evidence type="ECO:0000259" key="2">
    <source>
        <dbReference type="PROSITE" id="PS50211"/>
    </source>
</evidence>
<proteinExistence type="predicted"/>
<evidence type="ECO:0000313" key="4">
    <source>
        <dbReference type="Proteomes" id="UP001188597"/>
    </source>
</evidence>
<dbReference type="Gene3D" id="3.30.450.200">
    <property type="match status" value="1"/>
</dbReference>
<dbReference type="Proteomes" id="UP001188597">
    <property type="component" value="Unassembled WGS sequence"/>
</dbReference>
<dbReference type="Pfam" id="PF02141">
    <property type="entry name" value="DENN"/>
    <property type="match status" value="1"/>
</dbReference>
<gene>
    <name evidence="3" type="ORF">RJ639_009734</name>
</gene>
<dbReference type="AlphaFoldDB" id="A0AA88VTS5"/>
<evidence type="ECO:0000256" key="1">
    <source>
        <dbReference type="SAM" id="MobiDB-lite"/>
    </source>
</evidence>
<feature type="region of interest" description="Disordered" evidence="1">
    <location>
        <begin position="1"/>
        <end position="27"/>
    </location>
</feature>
<dbReference type="EMBL" id="JAVXUP010001266">
    <property type="protein sequence ID" value="KAK3013808.1"/>
    <property type="molecule type" value="Genomic_DNA"/>
</dbReference>
<reference evidence="3" key="1">
    <citation type="submission" date="2022-12" db="EMBL/GenBank/DDBJ databases">
        <title>Draft genome assemblies for two species of Escallonia (Escalloniales).</title>
        <authorList>
            <person name="Chanderbali A."/>
            <person name="Dervinis C."/>
            <person name="Anghel I."/>
            <person name="Soltis D."/>
            <person name="Soltis P."/>
            <person name="Zapata F."/>
        </authorList>
    </citation>
    <scope>NUCLEOTIDE SEQUENCE</scope>
    <source>
        <strain evidence="3">UCBG64.0493</strain>
        <tissue evidence="3">Leaf</tissue>
    </source>
</reference>
<dbReference type="InterPro" id="IPR051942">
    <property type="entry name" value="DENN_domain_containing_2"/>
</dbReference>
<feature type="domain" description="UDENN" evidence="2">
    <location>
        <begin position="140"/>
        <end position="735"/>
    </location>
</feature>
<name>A0AA88VTS5_9ASTE</name>
<dbReference type="PROSITE" id="PS50211">
    <property type="entry name" value="DENN"/>
    <property type="match status" value="1"/>
</dbReference>
<dbReference type="SMART" id="SM00799">
    <property type="entry name" value="DENN"/>
    <property type="match status" value="1"/>
</dbReference>
<comment type="caution">
    <text evidence="3">The sequence shown here is derived from an EMBL/GenBank/DDBJ whole genome shotgun (WGS) entry which is preliminary data.</text>
</comment>
<evidence type="ECO:0000313" key="3">
    <source>
        <dbReference type="EMBL" id="KAK3013808.1"/>
    </source>
</evidence>
<dbReference type="InterPro" id="IPR001194">
    <property type="entry name" value="cDENN_dom"/>
</dbReference>
<organism evidence="3 4">
    <name type="scientific">Escallonia herrerae</name>
    <dbReference type="NCBI Taxonomy" id="1293975"/>
    <lineage>
        <taxon>Eukaryota</taxon>
        <taxon>Viridiplantae</taxon>
        <taxon>Streptophyta</taxon>
        <taxon>Embryophyta</taxon>
        <taxon>Tracheophyta</taxon>
        <taxon>Spermatophyta</taxon>
        <taxon>Magnoliopsida</taxon>
        <taxon>eudicotyledons</taxon>
        <taxon>Gunneridae</taxon>
        <taxon>Pentapetalae</taxon>
        <taxon>asterids</taxon>
        <taxon>campanulids</taxon>
        <taxon>Escalloniales</taxon>
        <taxon>Escalloniaceae</taxon>
        <taxon>Escallonia</taxon>
    </lineage>
</organism>
<dbReference type="InterPro" id="IPR005113">
    <property type="entry name" value="uDENN_dom"/>
</dbReference>
<sequence length="735" mass="83317">MEKKEEGEEWPTSSYGEALHSGHRRCRSKVVTSAQRRSGSSSFQKWKSQVQRVLRWGGSNSREQSWGSGFNPEILANHKRQWYQLHSRTSDHRRYKEPTSLFEHFIIAGLHPDTNLEVVEDAFAKRKNWELQVENSGDKDTRLLQYQGPSRPTLEPQILFKYPPGKRLAIRPTDLAAFCFPEGVKARILERTPSLSELNELLHGQEHLSRDDSTFIFSLKVADNATLYGVCLVVQEFVQRPPAILGASSPLSQSSGARSRFLVSARRCYCVVTRVPFFELHYEMLNSIIAQERLNRITQFVSEINFADYASPLSTLNDQLNEMGDSPKQECYKDWMASAIPVDSAVALTAAAVGIISDEEVRSSLSRWETHSPKSCSASEISEYSQGQDMDKNGRKNLHFFDDYSFEASENRSDGFERMHRHYANSGTPTNVGAYVSPRSPTLERLGSSESLFSSIRSMESEDEDDELIFCHEKITGDEMIMEWARENKNDLLQIVCSYHAMPLPTRGSEIVFQPLEHLQAIEYTRLPVSALELNEKHIIARMWDCTDAAEVNRKLAAAEEAVALSIWTIATICRVLSLESVMIWSWLKFVTANVLTLVTGVLLEKQVVIECQNLGILSAIVLSLIPMIRPFEWQSLLLPVLPGKMLDLLDAPVPFIVGIQHKSAELKVKTSNLVHVNVVEDQVRMCYLPALPQHKQLVSKLAPIHARLSCENSYPLRHPVYKFNEVQVMTLLSF</sequence>
<dbReference type="PANTHER" id="PTHR15288">
    <property type="entry name" value="DENN DOMAIN-CONTAINING PROTEIN 2"/>
    <property type="match status" value="1"/>
</dbReference>
<dbReference type="Gene3D" id="3.40.50.11500">
    <property type="match status" value="1"/>
</dbReference>
<protein>
    <recommendedName>
        <fullName evidence="2">UDENN domain-containing protein</fullName>
    </recommendedName>
</protein>
<dbReference type="InterPro" id="IPR037516">
    <property type="entry name" value="Tripartite_DENN"/>
</dbReference>
<accession>A0AA88VTS5</accession>
<dbReference type="PANTHER" id="PTHR15288:SF0">
    <property type="entry name" value="UDENN DOMAIN-CONTAINING PROTEIN"/>
    <property type="match status" value="1"/>
</dbReference>